<evidence type="ECO:0000259" key="15">
    <source>
        <dbReference type="PROSITE" id="PS51198"/>
    </source>
</evidence>
<evidence type="ECO:0000313" key="17">
    <source>
        <dbReference type="EMBL" id="SMQ79845.1"/>
    </source>
</evidence>
<evidence type="ECO:0000256" key="7">
    <source>
        <dbReference type="ARBA" id="ARBA00023125"/>
    </source>
</evidence>
<evidence type="ECO:0000256" key="1">
    <source>
        <dbReference type="ARBA" id="ARBA00009922"/>
    </source>
</evidence>
<dbReference type="Pfam" id="PF21196">
    <property type="entry name" value="PcrA_UvrD_tudor"/>
    <property type="match status" value="1"/>
</dbReference>
<evidence type="ECO:0000256" key="3">
    <source>
        <dbReference type="ARBA" id="ARBA00022763"/>
    </source>
</evidence>
<dbReference type="PROSITE" id="PS51217">
    <property type="entry name" value="UVRD_HELICASE_CTER"/>
    <property type="match status" value="1"/>
</dbReference>
<dbReference type="EC" id="5.6.2.4" evidence="11"/>
<organism evidence="17 18">
    <name type="scientific">Pseudidiomarina planktonica</name>
    <dbReference type="NCBI Taxonomy" id="1323738"/>
    <lineage>
        <taxon>Bacteria</taxon>
        <taxon>Pseudomonadati</taxon>
        <taxon>Pseudomonadota</taxon>
        <taxon>Gammaproteobacteria</taxon>
        <taxon>Alteromonadales</taxon>
        <taxon>Idiomarinaceae</taxon>
        <taxon>Pseudidiomarina</taxon>
    </lineage>
</organism>
<dbReference type="RefSeq" id="WP_086434920.1">
    <property type="nucleotide sequence ID" value="NZ_FXWH01000002.1"/>
</dbReference>
<dbReference type="Proteomes" id="UP000194450">
    <property type="component" value="Unassembled WGS sequence"/>
</dbReference>
<dbReference type="GO" id="GO:0016887">
    <property type="term" value="F:ATP hydrolysis activity"/>
    <property type="evidence" value="ECO:0007669"/>
    <property type="project" value="RHEA"/>
</dbReference>
<keyword evidence="6 14" id="KW-0067">ATP-binding</keyword>
<dbReference type="NCBIfam" id="TIGR01075">
    <property type="entry name" value="uvrD"/>
    <property type="match status" value="1"/>
</dbReference>
<evidence type="ECO:0000256" key="6">
    <source>
        <dbReference type="ARBA" id="ARBA00022840"/>
    </source>
</evidence>
<reference evidence="18" key="1">
    <citation type="submission" date="2017-04" db="EMBL/GenBank/DDBJ databases">
        <authorList>
            <person name="Varghese N."/>
            <person name="Submissions S."/>
        </authorList>
    </citation>
    <scope>NUCLEOTIDE SEQUENCE [LARGE SCALE GENOMIC DNA]</scope>
</reference>
<name>A0A1Y6G2Q6_9GAMM</name>
<dbReference type="FunFam" id="1.10.486.10:FF:000003">
    <property type="entry name" value="ATP-dependent DNA helicase"/>
    <property type="match status" value="1"/>
</dbReference>
<dbReference type="GO" id="GO:0003677">
    <property type="term" value="F:DNA binding"/>
    <property type="evidence" value="ECO:0007669"/>
    <property type="project" value="UniProtKB-KW"/>
</dbReference>
<feature type="binding site" evidence="14">
    <location>
        <begin position="29"/>
        <end position="36"/>
    </location>
    <ligand>
        <name>ATP</name>
        <dbReference type="ChEBI" id="CHEBI:30616"/>
    </ligand>
</feature>
<dbReference type="GO" id="GO:0000725">
    <property type="term" value="P:recombinational repair"/>
    <property type="evidence" value="ECO:0007669"/>
    <property type="project" value="TreeGrafter"/>
</dbReference>
<evidence type="ECO:0000256" key="8">
    <source>
        <dbReference type="ARBA" id="ARBA00023204"/>
    </source>
</evidence>
<comment type="catalytic activity">
    <reaction evidence="10">
        <text>Couples ATP hydrolysis with the unwinding of duplex DNA by translocating in the 3'-5' direction.</text>
        <dbReference type="EC" id="5.6.2.4"/>
    </reaction>
</comment>
<sequence>MATHPLLAQLNEKQQQAVAASERNMLVLAGAGSGKTRVLVHRIAWLLQQQQVSPYSILAVTFTNKAAAEMRGRVEELLGSSVRSMWIGTFHGLAHRLLRAHYMDVGLPQNFQILDSDDQQRLIKRIIRSLNLDEKRWPPKQAQWFINAKKDEGLRAHHLDGYDITERTLKEVYQAYQDSCDRAGLVDFAELLLRAQELMRTNKTVREHYQRRFRHILVDEFQDTNAIQYAWIQLFSGVGDPSVEPNYVTIVGDDDQSIYGWRGAKVENIQQFLDDYDNVLTIRLEQNYRSTGTILEAANTVIANNSDRLGKDLWTDGNAGEPIHLYAAFNEMDEARYITGRIEEWHQQGNALSDSAILYRSNAQSRVLEEALLHARIPYRIYGGLRFFDRQEVKDALGYLRLMANRQDDAALERVINTPTRGIGNRTIDIIRQAARERSTTMWDSARYLVGEKTLSGRARNAVNDFLNLIDELEDITADFSLGRQTDTAIKKSGLLAMYESEKGEKAETRVENLKELVNACDHFRELESDEDLTPLNAFLAHAALESGDEQADEHQDAVQLMTLHSAKGLEFPLVFMTGVEEGMFPSQQSMDEAGRLEEERRLCYVGMTRAMQKLVITYAEQRRIYGQELFHKVSRFIGEIPPDCLHHVRMQTQVERRTDQDFGRFHTGASHEAFEQTGYQLGQRVRHSKFGEGTVLNYEGTGPQSRIQINFDDLGSKWLVVAYARLESC</sequence>
<evidence type="ECO:0000256" key="10">
    <source>
        <dbReference type="ARBA" id="ARBA00034617"/>
    </source>
</evidence>
<dbReference type="Pfam" id="PF00580">
    <property type="entry name" value="UvrD-helicase"/>
    <property type="match status" value="1"/>
</dbReference>
<keyword evidence="8" id="KW-0234">DNA repair</keyword>
<dbReference type="PANTHER" id="PTHR11070:SF2">
    <property type="entry name" value="ATP-DEPENDENT DNA HELICASE SRS2"/>
    <property type="match status" value="1"/>
</dbReference>
<dbReference type="Pfam" id="PF13361">
    <property type="entry name" value="UvrD_C"/>
    <property type="match status" value="1"/>
</dbReference>
<dbReference type="CDD" id="cd18807">
    <property type="entry name" value="SF1_C_UvrD"/>
    <property type="match status" value="1"/>
</dbReference>
<evidence type="ECO:0000259" key="16">
    <source>
        <dbReference type="PROSITE" id="PS51217"/>
    </source>
</evidence>
<keyword evidence="4 14" id="KW-0378">Hydrolase</keyword>
<dbReference type="PANTHER" id="PTHR11070">
    <property type="entry name" value="UVRD / RECB / PCRA DNA HELICASE FAMILY MEMBER"/>
    <property type="match status" value="1"/>
</dbReference>
<accession>A0A1Y6G2Q6</accession>
<evidence type="ECO:0000256" key="9">
    <source>
        <dbReference type="ARBA" id="ARBA00023235"/>
    </source>
</evidence>
<evidence type="ECO:0000256" key="4">
    <source>
        <dbReference type="ARBA" id="ARBA00022801"/>
    </source>
</evidence>
<evidence type="ECO:0000256" key="11">
    <source>
        <dbReference type="ARBA" id="ARBA00034808"/>
    </source>
</evidence>
<dbReference type="InterPro" id="IPR000212">
    <property type="entry name" value="DNA_helicase_UvrD/REP"/>
</dbReference>
<feature type="domain" description="UvrD-like helicase C-terminal" evidence="16">
    <location>
        <begin position="292"/>
        <end position="569"/>
    </location>
</feature>
<dbReference type="EMBL" id="FXWH01000002">
    <property type="protein sequence ID" value="SMQ79845.1"/>
    <property type="molecule type" value="Genomic_DNA"/>
</dbReference>
<keyword evidence="2 14" id="KW-0547">Nucleotide-binding</keyword>
<evidence type="ECO:0000256" key="14">
    <source>
        <dbReference type="PROSITE-ProRule" id="PRU00560"/>
    </source>
</evidence>
<dbReference type="InterPro" id="IPR014016">
    <property type="entry name" value="UvrD-like_ATP-bd"/>
</dbReference>
<dbReference type="InterPro" id="IPR027417">
    <property type="entry name" value="P-loop_NTPase"/>
</dbReference>
<dbReference type="SUPFAM" id="SSF52540">
    <property type="entry name" value="P-loop containing nucleoside triphosphate hydrolases"/>
    <property type="match status" value="1"/>
</dbReference>
<keyword evidence="7" id="KW-0238">DNA-binding</keyword>
<dbReference type="NCBIfam" id="NF008743">
    <property type="entry name" value="PRK11773.1"/>
    <property type="match status" value="1"/>
</dbReference>
<dbReference type="GO" id="GO:0005524">
    <property type="term" value="F:ATP binding"/>
    <property type="evidence" value="ECO:0007669"/>
    <property type="project" value="UniProtKB-UniRule"/>
</dbReference>
<gene>
    <name evidence="17" type="ORF">SAMN06297229_1773</name>
</gene>
<dbReference type="Gene3D" id="1.10.486.10">
    <property type="entry name" value="PCRA, domain 4"/>
    <property type="match status" value="1"/>
</dbReference>
<dbReference type="Gene3D" id="1.10.10.160">
    <property type="match status" value="1"/>
</dbReference>
<dbReference type="FunFam" id="3.40.50.300:FF:001201">
    <property type="entry name" value="ATP-dependent DNA helicase UvrD2"/>
    <property type="match status" value="1"/>
</dbReference>
<dbReference type="GO" id="GO:0005829">
    <property type="term" value="C:cytosol"/>
    <property type="evidence" value="ECO:0007669"/>
    <property type="project" value="TreeGrafter"/>
</dbReference>
<feature type="domain" description="UvrD-like helicase ATP-binding" evidence="15">
    <location>
        <begin position="8"/>
        <end position="291"/>
    </location>
</feature>
<evidence type="ECO:0000256" key="2">
    <source>
        <dbReference type="ARBA" id="ARBA00022741"/>
    </source>
</evidence>
<dbReference type="CDD" id="cd17932">
    <property type="entry name" value="DEXQc_UvrD"/>
    <property type="match status" value="1"/>
</dbReference>
<keyword evidence="18" id="KW-1185">Reference proteome</keyword>
<keyword evidence="9" id="KW-0413">Isomerase</keyword>
<dbReference type="OrthoDB" id="9806690at2"/>
<evidence type="ECO:0000256" key="13">
    <source>
        <dbReference type="ARBA" id="ARBA00048988"/>
    </source>
</evidence>
<evidence type="ECO:0000256" key="5">
    <source>
        <dbReference type="ARBA" id="ARBA00022806"/>
    </source>
</evidence>
<dbReference type="Gene3D" id="3.40.50.300">
    <property type="entry name" value="P-loop containing nucleotide triphosphate hydrolases"/>
    <property type="match status" value="2"/>
</dbReference>
<comment type="similarity">
    <text evidence="1">Belongs to the helicase family. UvrD subfamily.</text>
</comment>
<dbReference type="AlphaFoldDB" id="A0A1Y6G2Q6"/>
<dbReference type="InterPro" id="IPR013986">
    <property type="entry name" value="DExx_box_DNA_helicase_dom_sf"/>
</dbReference>
<dbReference type="FunFam" id="1.10.10.160:FF:000002">
    <property type="entry name" value="DNA helicase"/>
    <property type="match status" value="1"/>
</dbReference>
<keyword evidence="3" id="KW-0227">DNA damage</keyword>
<dbReference type="InterPro" id="IPR005753">
    <property type="entry name" value="DNA_helicase_ATP-dep_UvrD"/>
</dbReference>
<comment type="catalytic activity">
    <reaction evidence="13">
        <text>ATP + H2O = ADP + phosphate + H(+)</text>
        <dbReference type="Rhea" id="RHEA:13065"/>
        <dbReference type="ChEBI" id="CHEBI:15377"/>
        <dbReference type="ChEBI" id="CHEBI:15378"/>
        <dbReference type="ChEBI" id="CHEBI:30616"/>
        <dbReference type="ChEBI" id="CHEBI:43474"/>
        <dbReference type="ChEBI" id="CHEBI:456216"/>
        <dbReference type="EC" id="5.6.2.4"/>
    </reaction>
</comment>
<protein>
    <recommendedName>
        <fullName evidence="11">DNA 3'-5' helicase</fullName>
        <ecNumber evidence="11">5.6.2.4</ecNumber>
    </recommendedName>
    <alternativeName>
        <fullName evidence="12">DNA 3'-5' helicase II</fullName>
    </alternativeName>
</protein>
<dbReference type="GO" id="GO:0043138">
    <property type="term" value="F:3'-5' DNA helicase activity"/>
    <property type="evidence" value="ECO:0007669"/>
    <property type="project" value="UniProtKB-EC"/>
</dbReference>
<dbReference type="GO" id="GO:0033202">
    <property type="term" value="C:DNA helicase complex"/>
    <property type="evidence" value="ECO:0007669"/>
    <property type="project" value="TreeGrafter"/>
</dbReference>
<dbReference type="PROSITE" id="PS51198">
    <property type="entry name" value="UVRD_HELICASE_ATP_BIND"/>
    <property type="match status" value="1"/>
</dbReference>
<proteinExistence type="inferred from homology"/>
<dbReference type="InterPro" id="IPR014017">
    <property type="entry name" value="DNA_helicase_UvrD-like_C"/>
</dbReference>
<dbReference type="GO" id="GO:0006260">
    <property type="term" value="P:DNA replication"/>
    <property type="evidence" value="ECO:0007669"/>
    <property type="project" value="InterPro"/>
</dbReference>
<evidence type="ECO:0000256" key="12">
    <source>
        <dbReference type="ARBA" id="ARBA00034923"/>
    </source>
</evidence>
<evidence type="ECO:0000313" key="18">
    <source>
        <dbReference type="Proteomes" id="UP000194450"/>
    </source>
</evidence>
<keyword evidence="5 14" id="KW-0347">Helicase</keyword>